<reference evidence="2 3" key="1">
    <citation type="submission" date="2017-03" db="EMBL/GenBank/DDBJ databases">
        <title>WGS assembly of Porphyra umbilicalis.</title>
        <authorList>
            <person name="Brawley S.H."/>
            <person name="Blouin N.A."/>
            <person name="Ficko-Blean E."/>
            <person name="Wheeler G.L."/>
            <person name="Lohr M."/>
            <person name="Goodson H.V."/>
            <person name="Jenkins J.W."/>
            <person name="Blaby-Haas C.E."/>
            <person name="Helliwell K.E."/>
            <person name="Chan C."/>
            <person name="Marriage T."/>
            <person name="Bhattacharya D."/>
            <person name="Klein A.S."/>
            <person name="Badis Y."/>
            <person name="Brodie J."/>
            <person name="Cao Y."/>
            <person name="Collen J."/>
            <person name="Dittami S.M."/>
            <person name="Gachon C.M."/>
            <person name="Green B.R."/>
            <person name="Karpowicz S."/>
            <person name="Kim J.W."/>
            <person name="Kudahl U."/>
            <person name="Lin S."/>
            <person name="Michel G."/>
            <person name="Mittag M."/>
            <person name="Olson B.J."/>
            <person name="Pangilinan J."/>
            <person name="Peng Y."/>
            <person name="Qiu H."/>
            <person name="Shu S."/>
            <person name="Singer J.T."/>
            <person name="Smith A.G."/>
            <person name="Sprecher B.N."/>
            <person name="Wagner V."/>
            <person name="Wang W."/>
            <person name="Wang Z.-Y."/>
            <person name="Yan J."/>
            <person name="Yarish C."/>
            <person name="Zoeuner-Riek S."/>
            <person name="Zhuang Y."/>
            <person name="Zou Y."/>
            <person name="Lindquist E.A."/>
            <person name="Grimwood J."/>
            <person name="Barry K."/>
            <person name="Rokhsar D.S."/>
            <person name="Schmutz J."/>
            <person name="Stiller J.W."/>
            <person name="Grossman A.R."/>
            <person name="Prochnik S.E."/>
        </authorList>
    </citation>
    <scope>NUCLEOTIDE SEQUENCE [LARGE SCALE GENOMIC DNA]</scope>
    <source>
        <strain evidence="2">4086291</strain>
    </source>
</reference>
<dbReference type="Proteomes" id="UP000218209">
    <property type="component" value="Unassembled WGS sequence"/>
</dbReference>
<evidence type="ECO:0000256" key="1">
    <source>
        <dbReference type="ARBA" id="ARBA00023172"/>
    </source>
</evidence>
<gene>
    <name evidence="2" type="ORF">BU14_0056s0035</name>
</gene>
<dbReference type="Gene3D" id="1.10.443.10">
    <property type="entry name" value="Intergrase catalytic core"/>
    <property type="match status" value="1"/>
</dbReference>
<accession>A0A1X6PHD5</accession>
<organism evidence="2 3">
    <name type="scientific">Porphyra umbilicalis</name>
    <name type="common">Purple laver</name>
    <name type="synonym">Red alga</name>
    <dbReference type="NCBI Taxonomy" id="2786"/>
    <lineage>
        <taxon>Eukaryota</taxon>
        <taxon>Rhodophyta</taxon>
        <taxon>Bangiophyceae</taxon>
        <taxon>Bangiales</taxon>
        <taxon>Bangiaceae</taxon>
        <taxon>Porphyra</taxon>
    </lineage>
</organism>
<sequence>MLAAVRKRHLGAGYGNPCDAAALRETKAGFRRAGLLLRAQTKPNRIPLPSAVAWRLAMLACYSPKILRHRLTAVVLQFWWMRRAGDITGLCVADVQLPADGRTCYQIPDHKTAPRDGLIARTLPPAHDGAYDVPRQLLARLLANLRSAGASAGTRLFTSCAASAASGIVTGWLRDGLARLGVTAPVGTIYSSHSPKKGGATAANAAGVPRDAIAELANTTERTLAESYISTLVVPSCYDRCIFGRLLPA</sequence>
<evidence type="ECO:0000313" key="2">
    <source>
        <dbReference type="EMBL" id="OSX80252.1"/>
    </source>
</evidence>
<keyword evidence="1" id="KW-0233">DNA recombination</keyword>
<dbReference type="GO" id="GO:0015074">
    <property type="term" value="P:DNA integration"/>
    <property type="evidence" value="ECO:0007669"/>
    <property type="project" value="InterPro"/>
</dbReference>
<dbReference type="EMBL" id="KV918778">
    <property type="protein sequence ID" value="OSX80252.1"/>
    <property type="molecule type" value="Genomic_DNA"/>
</dbReference>
<protein>
    <recommendedName>
        <fullName evidence="4">Tyr recombinase domain-containing protein</fullName>
    </recommendedName>
</protein>
<dbReference type="SUPFAM" id="SSF56349">
    <property type="entry name" value="DNA breaking-rejoining enzymes"/>
    <property type="match status" value="1"/>
</dbReference>
<evidence type="ECO:0008006" key="4">
    <source>
        <dbReference type="Google" id="ProtNLM"/>
    </source>
</evidence>
<dbReference type="InterPro" id="IPR013762">
    <property type="entry name" value="Integrase-like_cat_sf"/>
</dbReference>
<keyword evidence="3" id="KW-1185">Reference proteome</keyword>
<evidence type="ECO:0000313" key="3">
    <source>
        <dbReference type="Proteomes" id="UP000218209"/>
    </source>
</evidence>
<dbReference type="InterPro" id="IPR011010">
    <property type="entry name" value="DNA_brk_join_enz"/>
</dbReference>
<dbReference type="GO" id="GO:0003677">
    <property type="term" value="F:DNA binding"/>
    <property type="evidence" value="ECO:0007669"/>
    <property type="project" value="InterPro"/>
</dbReference>
<proteinExistence type="predicted"/>
<name>A0A1X6PHD5_PORUM</name>
<dbReference type="AlphaFoldDB" id="A0A1X6PHD5"/>
<dbReference type="GO" id="GO:0006310">
    <property type="term" value="P:DNA recombination"/>
    <property type="evidence" value="ECO:0007669"/>
    <property type="project" value="UniProtKB-KW"/>
</dbReference>